<proteinExistence type="inferred from homology"/>
<evidence type="ECO:0000256" key="3">
    <source>
        <dbReference type="ARBA" id="ARBA00022475"/>
    </source>
</evidence>
<name>A0ABV1KF94_9PSEU</name>
<evidence type="ECO:0000256" key="2">
    <source>
        <dbReference type="ARBA" id="ARBA00022448"/>
    </source>
</evidence>
<evidence type="ECO:0000256" key="4">
    <source>
        <dbReference type="ARBA" id="ARBA00022741"/>
    </source>
</evidence>
<sequence>MSYTDEVLVRAAGLRKSYGPARRPVRVLDGVDLELRAGEVLALLGPNGAGKTTTVRILATLTRPDAGSAHVAGYDVVAEARRVREIIGLTGQHAAVDLKLSGRENLTTMARLAHLPRRAVRGRVAELLEAFGLTDAADRRLDTYSGGMRRRLDIAAGLVRRPRVLFLDEPTTGLDPRSRAYLWDVVRDVVAGGTSLFLTTQYLEEADRLADRIAMIDDGRVVAEGTPARLKQAVGDAAIELTYGTGAEAGFAAAALGTGTPEDRTVRVPTDGSVGHVRGVLAAVEAAGPAPVRWEVRAPSLDDAFLALTGQPTAPAAAVAA</sequence>
<protein>
    <submittedName>
        <fullName evidence="11">ATP-binding cassette domain-containing protein</fullName>
    </submittedName>
</protein>
<dbReference type="PANTHER" id="PTHR42711">
    <property type="entry name" value="ABC TRANSPORTER ATP-BINDING PROTEIN"/>
    <property type="match status" value="1"/>
</dbReference>
<evidence type="ECO:0000256" key="9">
    <source>
        <dbReference type="ARBA" id="ARBA00049985"/>
    </source>
</evidence>
<evidence type="ECO:0000256" key="5">
    <source>
        <dbReference type="ARBA" id="ARBA00022840"/>
    </source>
</evidence>
<evidence type="ECO:0000256" key="1">
    <source>
        <dbReference type="ARBA" id="ARBA00004413"/>
    </source>
</evidence>
<keyword evidence="6" id="KW-1278">Translocase</keyword>
<evidence type="ECO:0000256" key="7">
    <source>
        <dbReference type="ARBA" id="ARBA00023136"/>
    </source>
</evidence>
<dbReference type="InterPro" id="IPR017871">
    <property type="entry name" value="ABC_transporter-like_CS"/>
</dbReference>
<comment type="caution">
    <text evidence="11">The sequence shown here is derived from an EMBL/GenBank/DDBJ whole genome shotgun (WGS) entry which is preliminary data.</text>
</comment>
<dbReference type="InterPro" id="IPR003439">
    <property type="entry name" value="ABC_transporter-like_ATP-bd"/>
</dbReference>
<comment type="subcellular location">
    <subcellularLocation>
        <location evidence="1">Cell membrane</location>
        <topology evidence="1">Peripheral membrane protein</topology>
        <orientation evidence="1">Cytoplasmic side</orientation>
    </subcellularLocation>
</comment>
<feature type="domain" description="ABC transporter" evidence="10">
    <location>
        <begin position="9"/>
        <end position="243"/>
    </location>
</feature>
<dbReference type="SMART" id="SM00382">
    <property type="entry name" value="AAA"/>
    <property type="match status" value="1"/>
</dbReference>
<dbReference type="InterPro" id="IPR027417">
    <property type="entry name" value="P-loop_NTPase"/>
</dbReference>
<reference evidence="11 12" key="1">
    <citation type="submission" date="2024-03" db="EMBL/GenBank/DDBJ databases">
        <title>Draft genome sequence of Pseudonocardia nematodicida JCM 31783.</title>
        <authorList>
            <person name="Butdee W."/>
            <person name="Duangmal K."/>
        </authorList>
    </citation>
    <scope>NUCLEOTIDE SEQUENCE [LARGE SCALE GENOMIC DNA]</scope>
    <source>
        <strain evidence="11 12">JCM 31783</strain>
    </source>
</reference>
<dbReference type="InterPro" id="IPR005894">
    <property type="entry name" value="DrrA"/>
</dbReference>
<keyword evidence="7" id="KW-0472">Membrane</keyword>
<keyword evidence="4" id="KW-0547">Nucleotide-binding</keyword>
<dbReference type="Proteomes" id="UP001494902">
    <property type="component" value="Unassembled WGS sequence"/>
</dbReference>
<keyword evidence="8" id="KW-0046">Antibiotic resistance</keyword>
<evidence type="ECO:0000313" key="11">
    <source>
        <dbReference type="EMBL" id="MEQ3553118.1"/>
    </source>
</evidence>
<keyword evidence="3" id="KW-1003">Cell membrane</keyword>
<organism evidence="11 12">
    <name type="scientific">Pseudonocardia nematodicida</name>
    <dbReference type="NCBI Taxonomy" id="1206997"/>
    <lineage>
        <taxon>Bacteria</taxon>
        <taxon>Bacillati</taxon>
        <taxon>Actinomycetota</taxon>
        <taxon>Actinomycetes</taxon>
        <taxon>Pseudonocardiales</taxon>
        <taxon>Pseudonocardiaceae</taxon>
        <taxon>Pseudonocardia</taxon>
    </lineage>
</organism>
<dbReference type="EMBL" id="JBEDNQ010000009">
    <property type="protein sequence ID" value="MEQ3553118.1"/>
    <property type="molecule type" value="Genomic_DNA"/>
</dbReference>
<dbReference type="GO" id="GO:0005524">
    <property type="term" value="F:ATP binding"/>
    <property type="evidence" value="ECO:0007669"/>
    <property type="project" value="UniProtKB-KW"/>
</dbReference>
<dbReference type="PROSITE" id="PS00211">
    <property type="entry name" value="ABC_TRANSPORTER_1"/>
    <property type="match status" value="1"/>
</dbReference>
<keyword evidence="5 11" id="KW-0067">ATP-binding</keyword>
<gene>
    <name evidence="11" type="ORF">WIS52_21835</name>
</gene>
<dbReference type="NCBIfam" id="TIGR01188">
    <property type="entry name" value="drrA"/>
    <property type="match status" value="1"/>
</dbReference>
<dbReference type="Pfam" id="PF00005">
    <property type="entry name" value="ABC_tran"/>
    <property type="match status" value="1"/>
</dbReference>
<keyword evidence="2" id="KW-0813">Transport</keyword>
<dbReference type="SUPFAM" id="SSF52540">
    <property type="entry name" value="P-loop containing nucleoside triphosphate hydrolases"/>
    <property type="match status" value="1"/>
</dbReference>
<dbReference type="InterPro" id="IPR050763">
    <property type="entry name" value="ABC_transporter_ATP-binding"/>
</dbReference>
<comment type="similarity">
    <text evidence="9">Belongs to the ABC transporter superfamily. Drug exporter-1 (DrugE1) (TC 3.A.1.105) family.</text>
</comment>
<dbReference type="Gene3D" id="3.40.50.300">
    <property type="entry name" value="P-loop containing nucleotide triphosphate hydrolases"/>
    <property type="match status" value="1"/>
</dbReference>
<evidence type="ECO:0000259" key="10">
    <source>
        <dbReference type="PROSITE" id="PS50893"/>
    </source>
</evidence>
<keyword evidence="12" id="KW-1185">Reference proteome</keyword>
<evidence type="ECO:0000256" key="6">
    <source>
        <dbReference type="ARBA" id="ARBA00022967"/>
    </source>
</evidence>
<dbReference type="PROSITE" id="PS50893">
    <property type="entry name" value="ABC_TRANSPORTER_2"/>
    <property type="match status" value="1"/>
</dbReference>
<dbReference type="RefSeq" id="WP_349300184.1">
    <property type="nucleotide sequence ID" value="NZ_JBEDNQ010000009.1"/>
</dbReference>
<dbReference type="InterPro" id="IPR003593">
    <property type="entry name" value="AAA+_ATPase"/>
</dbReference>
<dbReference type="PANTHER" id="PTHR42711:SF19">
    <property type="entry name" value="DOXORUBICIN RESISTANCE ATP-BINDING PROTEIN DRRA"/>
    <property type="match status" value="1"/>
</dbReference>
<accession>A0ABV1KF94</accession>
<evidence type="ECO:0000313" key="12">
    <source>
        <dbReference type="Proteomes" id="UP001494902"/>
    </source>
</evidence>
<evidence type="ECO:0000256" key="8">
    <source>
        <dbReference type="ARBA" id="ARBA00023251"/>
    </source>
</evidence>